<organism evidence="2 3">
    <name type="scientific">Porites evermanni</name>
    <dbReference type="NCBI Taxonomy" id="104178"/>
    <lineage>
        <taxon>Eukaryota</taxon>
        <taxon>Metazoa</taxon>
        <taxon>Cnidaria</taxon>
        <taxon>Anthozoa</taxon>
        <taxon>Hexacorallia</taxon>
        <taxon>Scleractinia</taxon>
        <taxon>Fungiina</taxon>
        <taxon>Poritidae</taxon>
        <taxon>Porites</taxon>
    </lineage>
</organism>
<feature type="region of interest" description="Disordered" evidence="1">
    <location>
        <begin position="82"/>
        <end position="108"/>
    </location>
</feature>
<reference evidence="2 3" key="1">
    <citation type="submission" date="2022-05" db="EMBL/GenBank/DDBJ databases">
        <authorList>
            <consortium name="Genoscope - CEA"/>
            <person name="William W."/>
        </authorList>
    </citation>
    <scope>NUCLEOTIDE SEQUENCE [LARGE SCALE GENOMIC DNA]</scope>
</reference>
<dbReference type="EMBL" id="CALNXI010004389">
    <property type="protein sequence ID" value="CAH3195707.1"/>
    <property type="molecule type" value="Genomic_DNA"/>
</dbReference>
<dbReference type="Proteomes" id="UP001159427">
    <property type="component" value="Unassembled WGS sequence"/>
</dbReference>
<dbReference type="PANTHER" id="PTHR21446">
    <property type="entry name" value="DUF3504 DOMAIN-CONTAINING PROTEIN"/>
    <property type="match status" value="1"/>
</dbReference>
<evidence type="ECO:0000256" key="1">
    <source>
        <dbReference type="SAM" id="MobiDB-lite"/>
    </source>
</evidence>
<evidence type="ECO:0000313" key="3">
    <source>
        <dbReference type="Proteomes" id="UP001159427"/>
    </source>
</evidence>
<name>A0ABN8SWN9_9CNID</name>
<gene>
    <name evidence="2" type="ORF">PEVE_00030824</name>
</gene>
<comment type="caution">
    <text evidence="2">The sequence shown here is derived from an EMBL/GenBank/DDBJ whole genome shotgun (WGS) entry which is preliminary data.</text>
</comment>
<protein>
    <submittedName>
        <fullName evidence="2">Uncharacterized protein</fullName>
    </submittedName>
</protein>
<keyword evidence="3" id="KW-1185">Reference proteome</keyword>
<evidence type="ECO:0000313" key="2">
    <source>
        <dbReference type="EMBL" id="CAH3195707.1"/>
    </source>
</evidence>
<dbReference type="InterPro" id="IPR052787">
    <property type="entry name" value="MAVS"/>
</dbReference>
<feature type="non-terminal residue" evidence="2">
    <location>
        <position position="1"/>
    </location>
</feature>
<feature type="non-terminal residue" evidence="2">
    <location>
        <position position="108"/>
    </location>
</feature>
<dbReference type="PANTHER" id="PTHR21446:SF12">
    <property type="entry name" value="POTASSIUM CHANNEL TETRAMERIZATION DOMAIN CONTAINING 1"/>
    <property type="match status" value="1"/>
</dbReference>
<sequence length="108" mass="12388">WCKEKKIQTPIEQMTVGHLDVNFRRFYAEARNKAGEPYSKSTLLGFRHSFEIGREGQRELKRSSFKFEADASGRKFVTIAHDEATKNHPGGLSDVSSHENLARMYETP</sequence>
<accession>A0ABN8SWN9</accession>
<proteinExistence type="predicted"/>